<dbReference type="RefSeq" id="WP_188701708.1">
    <property type="nucleotide sequence ID" value="NZ_BMLX01000001.1"/>
</dbReference>
<evidence type="ECO:0000256" key="1">
    <source>
        <dbReference type="SAM" id="Coils"/>
    </source>
</evidence>
<evidence type="ECO:0000313" key="2">
    <source>
        <dbReference type="EMBL" id="GGP18154.1"/>
    </source>
</evidence>
<gene>
    <name evidence="2" type="ORF">GCM10010970_03450</name>
</gene>
<keyword evidence="1" id="KW-0175">Coiled coil</keyword>
<keyword evidence="3" id="KW-1185">Reference proteome</keyword>
<reference evidence="3" key="1">
    <citation type="journal article" date="2019" name="Int. J. Syst. Evol. Microbiol.">
        <title>The Global Catalogue of Microorganisms (GCM) 10K type strain sequencing project: providing services to taxonomists for standard genome sequencing and annotation.</title>
        <authorList>
            <consortium name="The Broad Institute Genomics Platform"/>
            <consortium name="The Broad Institute Genome Sequencing Center for Infectious Disease"/>
            <person name="Wu L."/>
            <person name="Ma J."/>
        </authorList>
    </citation>
    <scope>NUCLEOTIDE SEQUENCE [LARGE SCALE GENOMIC DNA]</scope>
    <source>
        <strain evidence="3">CGMCC 1.8859</strain>
    </source>
</reference>
<accession>A0ABQ2P4K6</accession>
<dbReference type="Proteomes" id="UP000637267">
    <property type="component" value="Unassembled WGS sequence"/>
</dbReference>
<protein>
    <submittedName>
        <fullName evidence="2">Uncharacterized protein</fullName>
    </submittedName>
</protein>
<organism evidence="2 3">
    <name type="scientific">Silvimonas iriomotensis</name>
    <dbReference type="NCBI Taxonomy" id="449662"/>
    <lineage>
        <taxon>Bacteria</taxon>
        <taxon>Pseudomonadati</taxon>
        <taxon>Pseudomonadota</taxon>
        <taxon>Betaproteobacteria</taxon>
        <taxon>Neisseriales</taxon>
        <taxon>Chitinibacteraceae</taxon>
        <taxon>Silvimonas</taxon>
    </lineage>
</organism>
<feature type="coiled-coil region" evidence="1">
    <location>
        <begin position="156"/>
        <end position="204"/>
    </location>
</feature>
<sequence length="285" mass="31847">MIDPEEEQKHFASIPEVMNTIASITGRSPQQAADWLNINMCRAPEWVALPRKFCTNGTGMVDALHGSDEKVYLMLSAFAANGKILYDAPPDAAQIYEWRTVASFQQSTLRFYGFSLEAVSPLLVQLAQHTQQKLLNGQHDYFAQPDLPLITKLLNMKEVLAELATAKTELEQYGSREQGVCEREQEAENLCATANALIAELELDKQVPVGSKPPKMKKQVRVIVAIAEALDIDLMVTTDEDKARIQQSCLKLDEVFSANSFKRAWQVALNLKIIVRKATEKPAKQ</sequence>
<evidence type="ECO:0000313" key="3">
    <source>
        <dbReference type="Proteomes" id="UP000637267"/>
    </source>
</evidence>
<comment type="caution">
    <text evidence="2">The sequence shown here is derived from an EMBL/GenBank/DDBJ whole genome shotgun (WGS) entry which is preliminary data.</text>
</comment>
<name>A0ABQ2P4K6_9NEIS</name>
<dbReference type="EMBL" id="BMLX01000001">
    <property type="protein sequence ID" value="GGP18154.1"/>
    <property type="molecule type" value="Genomic_DNA"/>
</dbReference>
<proteinExistence type="predicted"/>